<organism evidence="1 2">
    <name type="scientific">Clavelina lepadiformis</name>
    <name type="common">Light-bulb sea squirt</name>
    <name type="synonym">Ascidia lepadiformis</name>
    <dbReference type="NCBI Taxonomy" id="159417"/>
    <lineage>
        <taxon>Eukaryota</taxon>
        <taxon>Metazoa</taxon>
        <taxon>Chordata</taxon>
        <taxon>Tunicata</taxon>
        <taxon>Ascidiacea</taxon>
        <taxon>Aplousobranchia</taxon>
        <taxon>Clavelinidae</taxon>
        <taxon>Clavelina</taxon>
    </lineage>
</organism>
<accession>A0ABP0EZZ5</accession>
<comment type="caution">
    <text evidence="1">The sequence shown here is derived from an EMBL/GenBank/DDBJ whole genome shotgun (WGS) entry which is preliminary data.</text>
</comment>
<keyword evidence="2" id="KW-1185">Reference proteome</keyword>
<reference evidence="1 2" key="1">
    <citation type="submission" date="2024-02" db="EMBL/GenBank/DDBJ databases">
        <authorList>
            <person name="Daric V."/>
            <person name="Darras S."/>
        </authorList>
    </citation>
    <scope>NUCLEOTIDE SEQUENCE [LARGE SCALE GENOMIC DNA]</scope>
</reference>
<name>A0ABP0EZZ5_CLALP</name>
<sequence length="190" mass="22329">MNTSLELSVAVTDATCSLAFFGLVLWPPGLDLEAGVESRSHQNLVDRALCEKLSRWSSNRSRDLRFSPRRDTRRSQSLWRIELNRLKPYPGHPLLRESPMWWKLASAIKLRNLARQYCRSVFQLYHPFNEPQQTFAPRGKQVEYQLQTRKDCPMVWDANVNFQIASEMFGNYKCRLCEIELYRVTPRYLG</sequence>
<proteinExistence type="predicted"/>
<dbReference type="Proteomes" id="UP001642483">
    <property type="component" value="Unassembled WGS sequence"/>
</dbReference>
<evidence type="ECO:0000313" key="2">
    <source>
        <dbReference type="Proteomes" id="UP001642483"/>
    </source>
</evidence>
<gene>
    <name evidence="1" type="ORF">CVLEPA_LOCUS2837</name>
</gene>
<protein>
    <submittedName>
        <fullName evidence="1">Uncharacterized protein</fullName>
    </submittedName>
</protein>
<evidence type="ECO:0000313" key="1">
    <source>
        <dbReference type="EMBL" id="CAK8673049.1"/>
    </source>
</evidence>
<dbReference type="EMBL" id="CAWYQH010000002">
    <property type="protein sequence ID" value="CAK8673049.1"/>
    <property type="molecule type" value="Genomic_DNA"/>
</dbReference>